<dbReference type="EMBL" id="HG793141">
    <property type="protein sequence ID" value="CRL22645.1"/>
    <property type="molecule type" value="Genomic_DNA"/>
</dbReference>
<evidence type="ECO:0000313" key="2">
    <source>
        <dbReference type="EMBL" id="CRL22645.1"/>
    </source>
</evidence>
<dbReference type="AlphaFoldDB" id="A0A0G4P8L2"/>
<name>A0A0G4P8L2_PENC3</name>
<keyword evidence="3" id="KW-1185">Reference proteome</keyword>
<dbReference type="Proteomes" id="UP000053732">
    <property type="component" value="Unassembled WGS sequence"/>
</dbReference>
<protein>
    <submittedName>
        <fullName evidence="2">Str. FM013</fullName>
    </submittedName>
</protein>
<evidence type="ECO:0000256" key="1">
    <source>
        <dbReference type="SAM" id="MobiDB-lite"/>
    </source>
</evidence>
<gene>
    <name evidence="2" type="ORF">PCAMFM013_S008g000074</name>
</gene>
<feature type="compositionally biased region" description="Polar residues" evidence="1">
    <location>
        <begin position="184"/>
        <end position="200"/>
    </location>
</feature>
<accession>A0A0G4P8L2</accession>
<organism evidence="2 3">
    <name type="scientific">Penicillium camemberti (strain FM 013)</name>
    <dbReference type="NCBI Taxonomy" id="1429867"/>
    <lineage>
        <taxon>Eukaryota</taxon>
        <taxon>Fungi</taxon>
        <taxon>Dikarya</taxon>
        <taxon>Ascomycota</taxon>
        <taxon>Pezizomycotina</taxon>
        <taxon>Eurotiomycetes</taxon>
        <taxon>Eurotiomycetidae</taxon>
        <taxon>Eurotiales</taxon>
        <taxon>Aspergillaceae</taxon>
        <taxon>Penicillium</taxon>
    </lineage>
</organism>
<dbReference type="STRING" id="1429867.A0A0G4P8L2"/>
<feature type="region of interest" description="Disordered" evidence="1">
    <location>
        <begin position="171"/>
        <end position="200"/>
    </location>
</feature>
<evidence type="ECO:0000313" key="3">
    <source>
        <dbReference type="Proteomes" id="UP000053732"/>
    </source>
</evidence>
<reference evidence="2 3" key="1">
    <citation type="journal article" date="2014" name="Nat. Commun.">
        <title>Multiple recent horizontal transfers of a large genomic region in cheese making fungi.</title>
        <authorList>
            <person name="Cheeseman K."/>
            <person name="Ropars J."/>
            <person name="Renault P."/>
            <person name="Dupont J."/>
            <person name="Gouzy J."/>
            <person name="Branca A."/>
            <person name="Abraham A.L."/>
            <person name="Ceppi M."/>
            <person name="Conseiller E."/>
            <person name="Debuchy R."/>
            <person name="Malagnac F."/>
            <person name="Goarin A."/>
            <person name="Silar P."/>
            <person name="Lacoste S."/>
            <person name="Sallet E."/>
            <person name="Bensimon A."/>
            <person name="Giraud T."/>
            <person name="Brygoo Y."/>
        </authorList>
    </citation>
    <scope>NUCLEOTIDE SEQUENCE [LARGE SCALE GENOMIC DNA]</scope>
    <source>
        <strain evidence="3">FM 013</strain>
    </source>
</reference>
<proteinExistence type="predicted"/>
<sequence>MSDPLSVAGTAVGIISLGLQVSGEIVSYCQKWQGFNEDIQNIGQKADGLRMPLRALRELIEDFHTTDPTIASDLENKAKSIEQVIKRLKTATDRYASTTSDPDSFRFQLKKAAYPFRKEGLREMASDLDSVQAVLQTAIQMQLFGPKYSSFTGGDGSKNAGDEFEIARSTKATAKTKAPHGTSIACQNRNPASSVRISRSQRPRKETEIISLSYYYCSRMLGLALRASFLLNKGAGGYSIAPLLHLQPLLNEGDSVGWRIRRDFYFGGTFRARTNELELLMDRTIQELRHAFDLQKATPLDLIFFDRGVSYSLFDVEKIALWAHIFSTLAILSLFALLVLQQRGKVFGTWFPEVMTIKLPNIARIILQESENELRDALNSQTASPNDKIDGTSSLIDYAFGWPKGIRILLEAGATPSAKNARLPYFEDNDNEDTYHSVKLLLEAGCSLDWYDIGRCQVPENSNKIKSLLINEMVVRRKKLWHLAQSCLPADQLPKLISDDEKTGKITIFDIHTAEMDARLREQGISVLNGNIYYESVYHFPSFTAETLDELYQVGFRGVNQLDSDGFMPLLVQLSPMGTRYRGGMEQIHWLVSKGADPYQKVLGTSATAAHHLGVKIVDNFLERLLYPDPTGPDPRSDYETWKQAVVEFGKSIFLLPSVRDECFCACSLGGCTTMSVLLRRVVHLLSYPKIKEPTFWFRELIQFFLWWTRGDTEISWEVIRFLTFDALGLKHSCCLEKHPCFRDFKFESREEEEIREIVDEEKSRIIELEKLLDELKIKFDELGLPVMEFLEGYWHTRVIEVLSHRDPYDEDHIMESRGIGVTLEPDECVVPDRLSLLLGSKILYEIST</sequence>